<dbReference type="PROSITE" id="PS01116">
    <property type="entry name" value="XANTH_URACIL_PERMASE"/>
    <property type="match status" value="1"/>
</dbReference>
<dbReference type="PANTHER" id="PTHR42810:SF4">
    <property type="entry name" value="URIC ACID TRANSPORTER UACT"/>
    <property type="match status" value="1"/>
</dbReference>
<feature type="transmembrane region" description="Helical" evidence="8">
    <location>
        <begin position="336"/>
        <end position="356"/>
    </location>
</feature>
<proteinExistence type="inferred from homology"/>
<feature type="transmembrane region" description="Helical" evidence="8">
    <location>
        <begin position="309"/>
        <end position="330"/>
    </location>
</feature>
<dbReference type="PANTHER" id="PTHR42810">
    <property type="entry name" value="PURINE PERMEASE C1399.01C-RELATED"/>
    <property type="match status" value="1"/>
</dbReference>
<dbReference type="NCBIfam" id="TIGR03173">
    <property type="entry name" value="pbuX"/>
    <property type="match status" value="1"/>
</dbReference>
<evidence type="ECO:0000256" key="1">
    <source>
        <dbReference type="ARBA" id="ARBA00004651"/>
    </source>
</evidence>
<gene>
    <name evidence="9" type="ORF">NQZ67_27535</name>
</gene>
<organism evidence="9 10">
    <name type="scientific">Paenibacillus soyae</name>
    <dbReference type="NCBI Taxonomy" id="2969249"/>
    <lineage>
        <taxon>Bacteria</taxon>
        <taxon>Bacillati</taxon>
        <taxon>Bacillota</taxon>
        <taxon>Bacilli</taxon>
        <taxon>Bacillales</taxon>
        <taxon>Paenibacillaceae</taxon>
        <taxon>Paenibacillus</taxon>
    </lineage>
</organism>
<feature type="transmembrane region" description="Helical" evidence="8">
    <location>
        <begin position="161"/>
        <end position="178"/>
    </location>
</feature>
<evidence type="ECO:0000256" key="8">
    <source>
        <dbReference type="SAM" id="Phobius"/>
    </source>
</evidence>
<feature type="transmembrane region" description="Helical" evidence="8">
    <location>
        <begin position="368"/>
        <end position="388"/>
    </location>
</feature>
<feature type="transmembrane region" description="Helical" evidence="8">
    <location>
        <begin position="394"/>
        <end position="417"/>
    </location>
</feature>
<dbReference type="Pfam" id="PF00860">
    <property type="entry name" value="Xan_ur_permease"/>
    <property type="match status" value="1"/>
</dbReference>
<evidence type="ECO:0000313" key="9">
    <source>
        <dbReference type="EMBL" id="MCR2807648.1"/>
    </source>
</evidence>
<name>A0A9X2MXE4_9BACL</name>
<dbReference type="RefSeq" id="WP_257452299.1">
    <property type="nucleotide sequence ID" value="NZ_JANIPJ010000030.1"/>
</dbReference>
<feature type="transmembrane region" description="Helical" evidence="8">
    <location>
        <begin position="185"/>
        <end position="208"/>
    </location>
</feature>
<comment type="subcellular location">
    <subcellularLocation>
        <location evidence="1">Cell membrane</location>
        <topology evidence="1">Multi-pass membrane protein</topology>
    </subcellularLocation>
</comment>
<dbReference type="InterPro" id="IPR017588">
    <property type="entry name" value="UacT-like"/>
</dbReference>
<feature type="transmembrane region" description="Helical" evidence="8">
    <location>
        <begin position="71"/>
        <end position="90"/>
    </location>
</feature>
<keyword evidence="4" id="KW-1003">Cell membrane</keyword>
<protein>
    <submittedName>
        <fullName evidence="9">Purine permease</fullName>
    </submittedName>
</protein>
<reference evidence="9" key="1">
    <citation type="submission" date="2022-08" db="EMBL/GenBank/DDBJ databases">
        <title>The genomic sequence of strain Paenibacillus sp. SCIV0701.</title>
        <authorList>
            <person name="Zhao H."/>
        </authorList>
    </citation>
    <scope>NUCLEOTIDE SEQUENCE</scope>
    <source>
        <strain evidence="9">SCIV0701</strain>
    </source>
</reference>
<keyword evidence="3" id="KW-0813">Transport</keyword>
<feature type="transmembrane region" description="Helical" evidence="8">
    <location>
        <begin position="96"/>
        <end position="114"/>
    </location>
</feature>
<dbReference type="AlphaFoldDB" id="A0A9X2MXE4"/>
<dbReference type="GO" id="GO:0005886">
    <property type="term" value="C:plasma membrane"/>
    <property type="evidence" value="ECO:0007669"/>
    <property type="project" value="UniProtKB-SubCell"/>
</dbReference>
<feature type="transmembrane region" description="Helical" evidence="8">
    <location>
        <begin position="41"/>
        <end position="59"/>
    </location>
</feature>
<evidence type="ECO:0000313" key="10">
    <source>
        <dbReference type="Proteomes" id="UP001141950"/>
    </source>
</evidence>
<evidence type="ECO:0000256" key="3">
    <source>
        <dbReference type="ARBA" id="ARBA00022448"/>
    </source>
</evidence>
<dbReference type="Proteomes" id="UP001141950">
    <property type="component" value="Unassembled WGS sequence"/>
</dbReference>
<feature type="transmembrane region" description="Helical" evidence="8">
    <location>
        <begin position="12"/>
        <end position="35"/>
    </location>
</feature>
<accession>A0A9X2MXE4</accession>
<evidence type="ECO:0000256" key="7">
    <source>
        <dbReference type="ARBA" id="ARBA00023136"/>
    </source>
</evidence>
<keyword evidence="5 8" id="KW-0812">Transmembrane</keyword>
<feature type="transmembrane region" description="Helical" evidence="8">
    <location>
        <begin position="121"/>
        <end position="141"/>
    </location>
</feature>
<keyword evidence="6 8" id="KW-1133">Transmembrane helix</keyword>
<comment type="similarity">
    <text evidence="2">Belongs to the nucleobase:cation symporter-2 (NCS2) (TC 2.A.40) family.</text>
</comment>
<feature type="transmembrane region" description="Helical" evidence="8">
    <location>
        <begin position="228"/>
        <end position="254"/>
    </location>
</feature>
<keyword evidence="10" id="KW-1185">Reference proteome</keyword>
<dbReference type="InterPro" id="IPR006043">
    <property type="entry name" value="NCS2"/>
</dbReference>
<sequence length="449" mass="46619">MSELSKRRVVTLGFQHVLAMYAGAVVVPLIVGGALQLNATQMAYLIAADLFTCGIATILQVWGGRDFGSKLPVVLGCTFTAVGPIIAIGLSSNLATVYGAIIISGLFVVLAAPLYGKILRFFPTIVTGTVVTIIGLSLIPVAMNNVAGGQGAPDFGAPRNLLLALITLVVILVVNRFARGFLRAISVLVGLLAGTVVGYFMGIVNFSAVGDADLFSIAQPFYFGTPQISITAIVTMILVNIVSMVESTGVYFAVGKATDQKVEQKQIVNGLRSEGVAITLGGIFNAFPYTAFSQNVGLITLTKVKSRDVIFAAGGIMVILGLLPKLAAITTVIPNAVLGGAMIVMFGSVAVSGINILSEVDLRKERNLLIVACSVAVGLGSATVPQMFDQLPDFAKMLLQSGIVTGSLTAILLNILLRDKTQETAAATTAHAEAAAGSETGERHAAAHL</sequence>
<dbReference type="NCBIfam" id="NF037981">
    <property type="entry name" value="NCS2_1"/>
    <property type="match status" value="1"/>
</dbReference>
<evidence type="ECO:0000256" key="5">
    <source>
        <dbReference type="ARBA" id="ARBA00022692"/>
    </source>
</evidence>
<evidence type="ECO:0000256" key="2">
    <source>
        <dbReference type="ARBA" id="ARBA00008821"/>
    </source>
</evidence>
<comment type="caution">
    <text evidence="9">The sequence shown here is derived from an EMBL/GenBank/DDBJ whole genome shotgun (WGS) entry which is preliminary data.</text>
</comment>
<evidence type="ECO:0000256" key="4">
    <source>
        <dbReference type="ARBA" id="ARBA00022475"/>
    </source>
</evidence>
<keyword evidence="7 8" id="KW-0472">Membrane</keyword>
<dbReference type="InterPro" id="IPR006042">
    <property type="entry name" value="Xan_ur_permease"/>
</dbReference>
<dbReference type="GO" id="GO:0042907">
    <property type="term" value="F:xanthine transmembrane transporter activity"/>
    <property type="evidence" value="ECO:0007669"/>
    <property type="project" value="TreeGrafter"/>
</dbReference>
<dbReference type="NCBIfam" id="TIGR00801">
    <property type="entry name" value="ncs2"/>
    <property type="match status" value="1"/>
</dbReference>
<evidence type="ECO:0000256" key="6">
    <source>
        <dbReference type="ARBA" id="ARBA00022989"/>
    </source>
</evidence>
<dbReference type="EMBL" id="JANIPJ010000030">
    <property type="protein sequence ID" value="MCR2807648.1"/>
    <property type="molecule type" value="Genomic_DNA"/>
</dbReference>